<proteinExistence type="predicted"/>
<gene>
    <name evidence="1" type="ORF">J1F30_08375</name>
</gene>
<evidence type="ECO:0000313" key="2">
    <source>
        <dbReference type="Proteomes" id="UP000664299"/>
    </source>
</evidence>
<dbReference type="EMBL" id="JAFMNU010000031">
    <property type="protein sequence ID" value="MBO0624363.1"/>
    <property type="molecule type" value="Genomic_DNA"/>
</dbReference>
<comment type="caution">
    <text evidence="1">The sequence shown here is derived from an EMBL/GenBank/DDBJ whole genome shotgun (WGS) entry which is preliminary data.</text>
</comment>
<keyword evidence="2" id="KW-1185">Reference proteome</keyword>
<name>A0ABS3IVF8_9BIFI</name>
<dbReference type="Proteomes" id="UP000664299">
    <property type="component" value="Unassembled WGS sequence"/>
</dbReference>
<organism evidence="1 2">
    <name type="scientific">Bifidobacterium asteroides</name>
    <dbReference type="NCBI Taxonomy" id="1684"/>
    <lineage>
        <taxon>Bacteria</taxon>
        <taxon>Bacillati</taxon>
        <taxon>Actinomycetota</taxon>
        <taxon>Actinomycetes</taxon>
        <taxon>Bifidobacteriales</taxon>
        <taxon>Bifidobacteriaceae</taxon>
        <taxon>Bifidobacterium</taxon>
    </lineage>
</organism>
<sequence>PMNTTTSLQDDVKQLSQDPQLMLTAGRQALDSIMRILDGTHQPEAIGHDRLTRMAALIETSLPHRDALLVAAINPDTTRDDLTTITEQPHDPAAVKLIFTSLTTCFEGRTPVNQERADRAYNLFDQLTAAVGPTPHLSASRAYLAWAARDPDQASSYMVQALTLDRTNNLAALIALALSKNINPTDD</sequence>
<feature type="non-terminal residue" evidence="1">
    <location>
        <position position="1"/>
    </location>
</feature>
<reference evidence="1" key="1">
    <citation type="submission" date="2021-03" db="EMBL/GenBank/DDBJ databases">
        <title>Genome sequence of Bifidobacterium asteroides strain wkB204 isolated from a honey bee gut.</title>
        <authorList>
            <person name="Motta E.V.S."/>
            <person name="Kwong W.K."/>
            <person name="Moran N.A."/>
        </authorList>
    </citation>
    <scope>NUCLEOTIDE SEQUENCE</scope>
    <source>
        <strain evidence="1">WkB204</strain>
    </source>
</reference>
<accession>A0ABS3IVF8</accession>
<protein>
    <submittedName>
        <fullName evidence="1">Uncharacterized protein</fullName>
    </submittedName>
</protein>
<evidence type="ECO:0000313" key="1">
    <source>
        <dbReference type="EMBL" id="MBO0624363.1"/>
    </source>
</evidence>